<name>A0AA38X977_9EURO</name>
<evidence type="ECO:0000259" key="1">
    <source>
        <dbReference type="PROSITE" id="PS50181"/>
    </source>
</evidence>
<dbReference type="PROSITE" id="PS50181">
    <property type="entry name" value="FBOX"/>
    <property type="match status" value="1"/>
</dbReference>
<dbReference type="InterPro" id="IPR001810">
    <property type="entry name" value="F-box_dom"/>
</dbReference>
<dbReference type="AlphaFoldDB" id="A0AA38X977"/>
<dbReference type="Gene3D" id="1.20.1280.50">
    <property type="match status" value="1"/>
</dbReference>
<dbReference type="InterPro" id="IPR036047">
    <property type="entry name" value="F-box-like_dom_sf"/>
</dbReference>
<dbReference type="Gene3D" id="3.80.10.10">
    <property type="entry name" value="Ribonuclease Inhibitor"/>
    <property type="match status" value="1"/>
</dbReference>
<dbReference type="SUPFAM" id="SSF52047">
    <property type="entry name" value="RNI-like"/>
    <property type="match status" value="1"/>
</dbReference>
<evidence type="ECO:0000313" key="2">
    <source>
        <dbReference type="EMBL" id="KAJ9609201.1"/>
    </source>
</evidence>
<keyword evidence="3" id="KW-1185">Reference proteome</keyword>
<gene>
    <name evidence="2" type="ORF">H2200_006973</name>
</gene>
<dbReference type="EMBL" id="JAPDRK010000009">
    <property type="protein sequence ID" value="KAJ9609201.1"/>
    <property type="molecule type" value="Genomic_DNA"/>
</dbReference>
<dbReference type="InterPro" id="IPR011990">
    <property type="entry name" value="TPR-like_helical_dom_sf"/>
</dbReference>
<protein>
    <recommendedName>
        <fullName evidence="1">F-box domain-containing protein</fullName>
    </recommendedName>
</protein>
<evidence type="ECO:0000313" key="3">
    <source>
        <dbReference type="Proteomes" id="UP001172673"/>
    </source>
</evidence>
<accession>A0AA38X977</accession>
<proteinExistence type="predicted"/>
<comment type="caution">
    <text evidence="2">The sequence shown here is derived from an EMBL/GenBank/DDBJ whole genome shotgun (WGS) entry which is preliminary data.</text>
</comment>
<reference evidence="2" key="1">
    <citation type="submission" date="2022-10" db="EMBL/GenBank/DDBJ databases">
        <title>Culturing micro-colonial fungi from biological soil crusts in the Mojave desert and describing Neophaeococcomyces mojavensis, and introducing the new genera and species Taxawa tesnikishii.</title>
        <authorList>
            <person name="Kurbessoian T."/>
            <person name="Stajich J.E."/>
        </authorList>
    </citation>
    <scope>NUCLEOTIDE SEQUENCE</scope>
    <source>
        <strain evidence="2">TK_41</strain>
    </source>
</reference>
<organism evidence="2 3">
    <name type="scientific">Cladophialophora chaetospira</name>
    <dbReference type="NCBI Taxonomy" id="386627"/>
    <lineage>
        <taxon>Eukaryota</taxon>
        <taxon>Fungi</taxon>
        <taxon>Dikarya</taxon>
        <taxon>Ascomycota</taxon>
        <taxon>Pezizomycotina</taxon>
        <taxon>Eurotiomycetes</taxon>
        <taxon>Chaetothyriomycetidae</taxon>
        <taxon>Chaetothyriales</taxon>
        <taxon>Herpotrichiellaceae</taxon>
        <taxon>Cladophialophora</taxon>
    </lineage>
</organism>
<feature type="domain" description="F-box" evidence="1">
    <location>
        <begin position="154"/>
        <end position="201"/>
    </location>
</feature>
<dbReference type="SUPFAM" id="SSF81383">
    <property type="entry name" value="F-box domain"/>
    <property type="match status" value="1"/>
</dbReference>
<dbReference type="SUPFAM" id="SSF48452">
    <property type="entry name" value="TPR-like"/>
    <property type="match status" value="1"/>
</dbReference>
<dbReference type="Proteomes" id="UP001172673">
    <property type="component" value="Unassembled WGS sequence"/>
</dbReference>
<dbReference type="SMART" id="SM00256">
    <property type="entry name" value="FBOX"/>
    <property type="match status" value="1"/>
</dbReference>
<dbReference type="InterPro" id="IPR032675">
    <property type="entry name" value="LRR_dom_sf"/>
</dbReference>
<dbReference type="Gene3D" id="1.25.40.10">
    <property type="entry name" value="Tetratricopeptide repeat domain"/>
    <property type="match status" value="1"/>
</dbReference>
<sequence length="564" mass="64037">MPRRSVSSRISAKRISQAAVAGIIITAEKLILEAEYETAHKLLNNINPRDHDPEEHQFVTLLELRVAAHIGLHDLDSALKNAKAMLELEPNDSRGYLQCARVELARDNPYTAVAYLEDGLELVRASDPLHDQLSEQLRRTQAHIETHVALSNPRDPITELPFEVVGLILSYLEYRQLVQLLRLSKAWKQALVSLPPLTDTLAFPETVSNITPKMLSAALKRWKLPKFLNLAKLTVPSTNAILQELQRWQKFPCLESIEVQGSLFMSWTLPLAKYKLKTISLDRETAVPMDWVCEILLPQCPILENALFDHVSGNAPTSMLRSDSLLELKLWLREVNRSYSDLAVVDKDVFSGLPRLERLKCAYFNIRERTPLDLRCLKNLQLLSFAECEIPNIYLPPSLKGLGLQDCWFRDEGDPELTERVFPALENLTTLNMILDTYPQFLIQAARKTQPGNLVCCDVKEWPYMFGDRLLQLLEHEWFRGLQTLIYDGSALRDTHAGTIARNCPDLRNLHVEDSLSITDVFVSELIKAPGAKIERILIQGCPEVPPDIVQWAEERGVVVEIVP</sequence>
<dbReference type="Pfam" id="PF00646">
    <property type="entry name" value="F-box"/>
    <property type="match status" value="1"/>
</dbReference>